<reference evidence="2" key="1">
    <citation type="submission" date="2023-08" db="EMBL/GenBank/DDBJ databases">
        <title>Genomic characterization of the C. tuberculostearicum species complex, a ubiquitous member of the human skin microbiome.</title>
        <authorList>
            <person name="Ahmed N."/>
            <person name="Deming C."/>
            <person name="Conlan S."/>
            <person name="Segre J."/>
        </authorList>
    </citation>
    <scope>NUCLEOTIDE SEQUENCE</scope>
    <source>
        <strain evidence="2">CTNIH22</strain>
    </source>
</reference>
<dbReference type="AlphaFoldDB" id="A0AAE4NM58"/>
<name>A0AAE4NM58_9CORY</name>
<gene>
    <name evidence="2" type="ORF">RAE03_06270</name>
</gene>
<comment type="caution">
    <text evidence="2">The sequence shown here is derived from an EMBL/GenBank/DDBJ whole genome shotgun (WGS) entry which is preliminary data.</text>
</comment>
<accession>A0AAE4NM58</accession>
<evidence type="ECO:0000313" key="3">
    <source>
        <dbReference type="Proteomes" id="UP001185706"/>
    </source>
</evidence>
<dbReference type="RefSeq" id="WP_316993437.1">
    <property type="nucleotide sequence ID" value="NZ_JAVBIB010000008.1"/>
</dbReference>
<evidence type="ECO:0000256" key="1">
    <source>
        <dbReference type="SAM" id="MobiDB-lite"/>
    </source>
</evidence>
<organism evidence="2 3">
    <name type="scientific">Corynebacterium tuberculostearicum</name>
    <dbReference type="NCBI Taxonomy" id="38304"/>
    <lineage>
        <taxon>Bacteria</taxon>
        <taxon>Bacillati</taxon>
        <taxon>Actinomycetota</taxon>
        <taxon>Actinomycetes</taxon>
        <taxon>Mycobacteriales</taxon>
        <taxon>Corynebacteriaceae</taxon>
        <taxon>Corynebacterium</taxon>
    </lineage>
</organism>
<feature type="region of interest" description="Disordered" evidence="1">
    <location>
        <begin position="1"/>
        <end position="30"/>
    </location>
</feature>
<dbReference type="EMBL" id="JAVBIB010000008">
    <property type="protein sequence ID" value="MDV2419385.1"/>
    <property type="molecule type" value="Genomic_DNA"/>
</dbReference>
<proteinExistence type="predicted"/>
<evidence type="ECO:0000313" key="2">
    <source>
        <dbReference type="EMBL" id="MDV2419385.1"/>
    </source>
</evidence>
<protein>
    <submittedName>
        <fullName evidence="2">Uncharacterized protein</fullName>
    </submittedName>
</protein>
<dbReference type="Proteomes" id="UP001185706">
    <property type="component" value="Unassembled WGS sequence"/>
</dbReference>
<sequence>MSDPQPRETWTEGDDGKRRPSGVREVDDQGRPVSAVELWCVSELADPTVVQADLADELVEQVRVGTMMVLSGRVAVDAYTTRDSREIRSRLAGVEAVTVVDAYSSASAWAEEMISNVVA</sequence>